<evidence type="ECO:0008006" key="3">
    <source>
        <dbReference type="Google" id="ProtNLM"/>
    </source>
</evidence>
<dbReference type="Proteomes" id="UP000824123">
    <property type="component" value="Unassembled WGS sequence"/>
</dbReference>
<evidence type="ECO:0000313" key="2">
    <source>
        <dbReference type="Proteomes" id="UP000824123"/>
    </source>
</evidence>
<dbReference type="AlphaFoldDB" id="A0A9D1LPP7"/>
<organism evidence="1 2">
    <name type="scientific">Candidatus Fimadaptatus faecigallinarum</name>
    <dbReference type="NCBI Taxonomy" id="2840814"/>
    <lineage>
        <taxon>Bacteria</taxon>
        <taxon>Bacillati</taxon>
        <taxon>Bacillota</taxon>
        <taxon>Clostridia</taxon>
        <taxon>Eubacteriales</taxon>
        <taxon>Candidatus Fimadaptatus</taxon>
    </lineage>
</organism>
<dbReference type="Gene3D" id="3.20.20.210">
    <property type="match status" value="1"/>
</dbReference>
<gene>
    <name evidence="1" type="ORF">IAC59_00775</name>
</gene>
<dbReference type="EMBL" id="DVNK01000005">
    <property type="protein sequence ID" value="HIU45775.1"/>
    <property type="molecule type" value="Genomic_DNA"/>
</dbReference>
<evidence type="ECO:0000313" key="1">
    <source>
        <dbReference type="EMBL" id="HIU45775.1"/>
    </source>
</evidence>
<dbReference type="InterPro" id="IPR038071">
    <property type="entry name" value="UROD/MetE-like_sf"/>
</dbReference>
<accession>A0A9D1LPP7</accession>
<protein>
    <recommendedName>
        <fullName evidence="3">Uroporphyrinogen decarboxylase (URO-D) domain-containing protein</fullName>
    </recommendedName>
</protein>
<sequence length="413" mass="47464">MELISQSDRERLRELARKQLEYANSPQNDLILDKWHALEAGRRESPTVRLLFSNFTHEVITPRMKCEGKAARAIEWNLLSTLVGRELFDDDTPISPTYDISWATHVSPFGIQPSISRPNIENPQGYHINPVIEDLDEEIDKLRGGSFGVDRDATRDRIEQAQDVFGDILPPRLVMGSLNGPMTSPIVFLMGMEAFYCSMYDYPERVHEAMDMACTIYERFYDFLEQEKLLLPTCGISPVAQESFAFNHELPTENVTRTTQCWGFLESQETTAVSPATFGEFVFPYQDRLARRFGLLSYGCCERVDAIWPDYLSKWKNLRKLSVSPFNNEALVGEYLRGSNVVYYSKPRAEYVTNRGPLDEDAIRDYFKGVAQHASGCLFEVAQREVGTIYGDFERGKRYVQLARETIDKYWQP</sequence>
<proteinExistence type="predicted"/>
<comment type="caution">
    <text evidence="1">The sequence shown here is derived from an EMBL/GenBank/DDBJ whole genome shotgun (WGS) entry which is preliminary data.</text>
</comment>
<name>A0A9D1LPP7_9FIRM</name>
<reference evidence="1" key="1">
    <citation type="submission" date="2020-10" db="EMBL/GenBank/DDBJ databases">
        <authorList>
            <person name="Gilroy R."/>
        </authorList>
    </citation>
    <scope>NUCLEOTIDE SEQUENCE</scope>
    <source>
        <strain evidence="1">ChiSxjej2B14-8506</strain>
    </source>
</reference>
<reference evidence="1" key="2">
    <citation type="journal article" date="2021" name="PeerJ">
        <title>Extensive microbial diversity within the chicken gut microbiome revealed by metagenomics and culture.</title>
        <authorList>
            <person name="Gilroy R."/>
            <person name="Ravi A."/>
            <person name="Getino M."/>
            <person name="Pursley I."/>
            <person name="Horton D.L."/>
            <person name="Alikhan N.F."/>
            <person name="Baker D."/>
            <person name="Gharbi K."/>
            <person name="Hall N."/>
            <person name="Watson M."/>
            <person name="Adriaenssens E.M."/>
            <person name="Foster-Nyarko E."/>
            <person name="Jarju S."/>
            <person name="Secka A."/>
            <person name="Antonio M."/>
            <person name="Oren A."/>
            <person name="Chaudhuri R.R."/>
            <person name="La Ragione R."/>
            <person name="Hildebrand F."/>
            <person name="Pallen M.J."/>
        </authorList>
    </citation>
    <scope>NUCLEOTIDE SEQUENCE</scope>
    <source>
        <strain evidence="1">ChiSxjej2B14-8506</strain>
    </source>
</reference>